<evidence type="ECO:0000313" key="2">
    <source>
        <dbReference type="Proteomes" id="UP001432202"/>
    </source>
</evidence>
<evidence type="ECO:0000313" key="1">
    <source>
        <dbReference type="EMBL" id="WWQ59466.1"/>
    </source>
</evidence>
<dbReference type="RefSeq" id="WP_338598639.1">
    <property type="nucleotide sequence ID" value="NZ_CP146016.1"/>
</dbReference>
<sequence>MKVYISQDLPVSYNQLPTKHKNLVKINYVLITLLKDLDNFIIRALIVMIIMQCSYSDVSKYYYVDKVVAWFLKQPITKTTLI</sequence>
<dbReference type="AlphaFoldDB" id="A0AAX4KZ07"/>
<keyword evidence="2" id="KW-1185">Reference proteome</keyword>
<organism evidence="1 2">
    <name type="scientific">Sulfolobus tengchongensis</name>
    <dbReference type="NCBI Taxonomy" id="207809"/>
    <lineage>
        <taxon>Archaea</taxon>
        <taxon>Thermoproteota</taxon>
        <taxon>Thermoprotei</taxon>
        <taxon>Sulfolobales</taxon>
        <taxon>Sulfolobaceae</taxon>
        <taxon>Sulfolobus</taxon>
    </lineage>
</organism>
<gene>
    <name evidence="1" type="ORF">V6M85_08125</name>
</gene>
<protein>
    <submittedName>
        <fullName evidence="1">Uncharacterized protein</fullName>
    </submittedName>
</protein>
<name>A0AAX4KZ07_9CREN</name>
<dbReference type="EMBL" id="CP146016">
    <property type="protein sequence ID" value="WWQ59466.1"/>
    <property type="molecule type" value="Genomic_DNA"/>
</dbReference>
<reference evidence="1 2" key="1">
    <citation type="submission" date="2024-02" db="EMBL/GenBank/DDBJ databases">
        <title>STSV induces naive adaptation in Sulfolobus.</title>
        <authorList>
            <person name="Xiang X."/>
            <person name="Song M."/>
        </authorList>
    </citation>
    <scope>NUCLEOTIDE SEQUENCE [LARGE SCALE GENOMIC DNA]</scope>
    <source>
        <strain evidence="1 2">RT2</strain>
    </source>
</reference>
<dbReference type="GeneID" id="89336727"/>
<proteinExistence type="predicted"/>
<accession>A0AAX4KZ07</accession>
<dbReference type="Proteomes" id="UP001432202">
    <property type="component" value="Chromosome"/>
</dbReference>